<dbReference type="CDD" id="cd00254">
    <property type="entry name" value="LT-like"/>
    <property type="match status" value="1"/>
</dbReference>
<dbReference type="InterPro" id="IPR008258">
    <property type="entry name" value="Transglycosylase_SLT_dom_1"/>
</dbReference>
<dbReference type="SUPFAM" id="SSF53955">
    <property type="entry name" value="Lysozyme-like"/>
    <property type="match status" value="1"/>
</dbReference>
<feature type="compositionally biased region" description="Basic and acidic residues" evidence="1">
    <location>
        <begin position="161"/>
        <end position="174"/>
    </location>
</feature>
<feature type="domain" description="LysM" evidence="2">
    <location>
        <begin position="192"/>
        <end position="236"/>
    </location>
</feature>
<dbReference type="PANTHER" id="PTHR33734:SF22">
    <property type="entry name" value="MEMBRANE-BOUND LYTIC MUREIN TRANSGLYCOSYLASE D"/>
    <property type="match status" value="1"/>
</dbReference>
<dbReference type="CDD" id="cd00118">
    <property type="entry name" value="LysM"/>
    <property type="match status" value="2"/>
</dbReference>
<keyword evidence="4" id="KW-1185">Reference proteome</keyword>
<reference evidence="3 4" key="1">
    <citation type="journal article" date="2014" name="Genome Announc.">
        <title>Draft Genome Sequence of Kocuria palustris PEL.</title>
        <authorList>
            <person name="Sharma G."/>
            <person name="Khatri I."/>
            <person name="Subramanian S."/>
        </authorList>
    </citation>
    <scope>NUCLEOTIDE SEQUENCE [LARGE SCALE GENOMIC DNA]</scope>
    <source>
        <strain evidence="3 4">PEL</strain>
    </source>
</reference>
<feature type="compositionally biased region" description="Basic residues" evidence="1">
    <location>
        <begin position="1"/>
        <end position="12"/>
    </location>
</feature>
<dbReference type="Pfam" id="PF01476">
    <property type="entry name" value="LysM"/>
    <property type="match status" value="2"/>
</dbReference>
<gene>
    <name evidence="3" type="ORF">C884_00401</name>
</gene>
<feature type="domain" description="LysM" evidence="2">
    <location>
        <begin position="106"/>
        <end position="150"/>
    </location>
</feature>
<dbReference type="AlphaFoldDB" id="M2YCT1"/>
<feature type="compositionally biased region" description="Low complexity" evidence="1">
    <location>
        <begin position="241"/>
        <end position="262"/>
    </location>
</feature>
<dbReference type="Pfam" id="PF01464">
    <property type="entry name" value="SLT"/>
    <property type="match status" value="1"/>
</dbReference>
<feature type="region of interest" description="Disordered" evidence="1">
    <location>
        <begin position="1"/>
        <end position="68"/>
    </location>
</feature>
<accession>M2YCT1</accession>
<evidence type="ECO:0000256" key="1">
    <source>
        <dbReference type="SAM" id="MobiDB-lite"/>
    </source>
</evidence>
<dbReference type="EMBL" id="ANHZ02000014">
    <property type="protein sequence ID" value="EME36414.1"/>
    <property type="molecule type" value="Genomic_DNA"/>
</dbReference>
<dbReference type="Gene3D" id="1.10.530.10">
    <property type="match status" value="1"/>
</dbReference>
<dbReference type="SMART" id="SM00257">
    <property type="entry name" value="LysM"/>
    <property type="match status" value="2"/>
</dbReference>
<organism evidence="3 4">
    <name type="scientific">Kocuria palustris PEL</name>
    <dbReference type="NCBI Taxonomy" id="1236550"/>
    <lineage>
        <taxon>Bacteria</taxon>
        <taxon>Bacillati</taxon>
        <taxon>Actinomycetota</taxon>
        <taxon>Actinomycetes</taxon>
        <taxon>Micrococcales</taxon>
        <taxon>Micrococcaceae</taxon>
        <taxon>Kocuria</taxon>
    </lineage>
</organism>
<dbReference type="GO" id="GO:0008932">
    <property type="term" value="F:lytic endotransglycosylase activity"/>
    <property type="evidence" value="ECO:0007669"/>
    <property type="project" value="TreeGrafter"/>
</dbReference>
<dbReference type="InterPro" id="IPR036779">
    <property type="entry name" value="LysM_dom_sf"/>
</dbReference>
<evidence type="ECO:0000313" key="4">
    <source>
        <dbReference type="Proteomes" id="UP000009877"/>
    </source>
</evidence>
<dbReference type="PROSITE" id="PS51782">
    <property type="entry name" value="LYSM"/>
    <property type="match status" value="2"/>
</dbReference>
<dbReference type="SUPFAM" id="SSF54106">
    <property type="entry name" value="LysM domain"/>
    <property type="match status" value="2"/>
</dbReference>
<feature type="region of interest" description="Disordered" evidence="1">
    <location>
        <begin position="83"/>
        <end position="115"/>
    </location>
</feature>
<sequence>MPRTAVMRRHRCPGAGTGYPAGSSASALPPDQRISQPEVFASMQHTPQDPRPQDSDPAPSGSRARRSAAALAALAVFGASGTPAAHAVGQPEGSAPDERPEAVDGPARTVQPGDSIWSVATANGLSVEDLMEWNGLSGDASLAPGDTLRLSAPAKEAPSAKADDSPKPGDEATRVQDPAAPAAAAETAPRSTEHRVAAGESLWAISQRHDITVQALIEANDLDVAAPLREGETLQIPAAETAPAAQDDAAPVAAPAEAAEAPQIRDDFPGYDYDDETLASAQSHLDQLYERPSPSAEEMQRLVRTTAQEMGVDPALALAHAEQESGFVHRSVSPADAVGTMQVLPSSGEWASALVGRDLDLLDPQDNVTAGVAIIRANQRSAEDLDRGIASYYQGAYGVEEYGMYDDTKTYVHQVKARISAWTHLR</sequence>
<feature type="compositionally biased region" description="Low complexity" evidence="1">
    <location>
        <begin position="57"/>
        <end position="68"/>
    </location>
</feature>
<dbReference type="Gene3D" id="3.10.350.10">
    <property type="entry name" value="LysM domain"/>
    <property type="match status" value="2"/>
</dbReference>
<dbReference type="InterPro" id="IPR023346">
    <property type="entry name" value="Lysozyme-like_dom_sf"/>
</dbReference>
<proteinExistence type="predicted"/>
<dbReference type="PANTHER" id="PTHR33734">
    <property type="entry name" value="LYSM DOMAIN-CONTAINING GPI-ANCHORED PROTEIN 2"/>
    <property type="match status" value="1"/>
</dbReference>
<evidence type="ECO:0000259" key="2">
    <source>
        <dbReference type="PROSITE" id="PS51782"/>
    </source>
</evidence>
<protein>
    <submittedName>
        <fullName evidence="3">Membrane-bound lytic murein transglycosylase D</fullName>
    </submittedName>
</protein>
<dbReference type="Proteomes" id="UP000009877">
    <property type="component" value="Unassembled WGS sequence"/>
</dbReference>
<dbReference type="STRING" id="71999.KPaMU14_07305"/>
<comment type="caution">
    <text evidence="3">The sequence shown here is derived from an EMBL/GenBank/DDBJ whole genome shotgun (WGS) entry which is preliminary data.</text>
</comment>
<name>M2YCT1_9MICC</name>
<feature type="compositionally biased region" description="Low complexity" evidence="1">
    <location>
        <begin position="178"/>
        <end position="189"/>
    </location>
</feature>
<dbReference type="InterPro" id="IPR018392">
    <property type="entry name" value="LysM"/>
</dbReference>
<feature type="region of interest" description="Disordered" evidence="1">
    <location>
        <begin position="241"/>
        <end position="272"/>
    </location>
</feature>
<feature type="region of interest" description="Disordered" evidence="1">
    <location>
        <begin position="136"/>
        <end position="195"/>
    </location>
</feature>
<evidence type="ECO:0000313" key="3">
    <source>
        <dbReference type="EMBL" id="EME36414.1"/>
    </source>
</evidence>
<feature type="compositionally biased region" description="Low complexity" evidence="1">
    <location>
        <begin position="151"/>
        <end position="160"/>
    </location>
</feature>